<dbReference type="InterPro" id="IPR011990">
    <property type="entry name" value="TPR-like_helical_dom_sf"/>
</dbReference>
<dbReference type="EMBL" id="CAICTM010000082">
    <property type="protein sequence ID" value="CAB9500434.1"/>
    <property type="molecule type" value="Genomic_DNA"/>
</dbReference>
<dbReference type="PANTHER" id="PTHR47942">
    <property type="entry name" value="TETRATRICOPEPTIDE REPEAT (TPR)-LIKE SUPERFAMILY PROTEIN-RELATED"/>
    <property type="match status" value="1"/>
</dbReference>
<dbReference type="PANTHER" id="PTHR47942:SF63">
    <property type="entry name" value="PENTATRICOPEPTIDE REPEAT-CONTAINING PROTEIN"/>
    <property type="match status" value="1"/>
</dbReference>
<dbReference type="OrthoDB" id="185373at2759"/>
<feature type="compositionally biased region" description="Polar residues" evidence="2">
    <location>
        <begin position="104"/>
        <end position="126"/>
    </location>
</feature>
<dbReference type="AlphaFoldDB" id="A0A9N8DIQ8"/>
<sequence length="881" mass="98801">MRASTRLSLLLLAALQLGLEAFPSLVLPTRQGTLSSIIGKEHHLAEKPHNRSTKKSLFSKNFSQLGQPGDITADSSSSSSSASIKNHWRKPKLQVLQVTRNGFQDSTISGRNDETSSMLQYQSNGSSHDENRITFKTLTLQEYEEKEKQEMEWMIETTSKVLGLDVLGDPSRLQVVSNTTAATLMSKDLTRRAYKLMRAWAKRDSDQAPHVVELIMKRLISEFAMGNPNVYITTKTYNLLLDAWSNSSDKGAPERSETILGEMENQCDNGNGKVRPNARSYNHVMSCYANHWKGRCHSKVRDIFDRMMNRNHQAEEAHEGDDDDTDSTTISDVQPNRKSYNLLLYAIACSNSLADAGEQAEAVLRMMQRQHAASVYDEENTLMMVGPDVHSYNLVLRAWSKTRRQGRDDTEHYWKQKMQQIFQELLDDKDILPNTDTFNHMLAAHLKSATPNSLQQFDATLKQMEESYAAGNDLAKPDRVTVNTVVVAYAKSGLKHGLDRALVISDRMETQYNIQPDTFGNNILIDCWNKCGRTDAAEFAISTLDKMERNYRDGQLEQKPDTVTFCTVIDCIAKSGDDESGEKADMVLERMRDLHKTCGGDPANNSVYNSAINAWAASDKSRQAMNRALELLAEMEKMHSVDEFVPAPTTVSYNSVMKVLGRGGNKGARLCAEILAKLEQNELEETSDVIADAFTYTACITAFARSDLRDKAERAYMVLQRMLAAYEAGNQRARPNIRPFNSALNACAHVDPEGEQACNAFVIMVAILNLLSLKKVKGVEPNHTTYGMVLRAVSILLPHKDSRRKDLVERVFRKASKEGQVGHLVLNQMKFAASSEVYQSLLGCDKNHKLSVKDLPASWTANVHEESKTRQRKNPIDDNTS</sequence>
<organism evidence="4 5">
    <name type="scientific">Seminavis robusta</name>
    <dbReference type="NCBI Taxonomy" id="568900"/>
    <lineage>
        <taxon>Eukaryota</taxon>
        <taxon>Sar</taxon>
        <taxon>Stramenopiles</taxon>
        <taxon>Ochrophyta</taxon>
        <taxon>Bacillariophyta</taxon>
        <taxon>Bacillariophyceae</taxon>
        <taxon>Bacillariophycidae</taxon>
        <taxon>Naviculales</taxon>
        <taxon>Naviculaceae</taxon>
        <taxon>Seminavis</taxon>
    </lineage>
</organism>
<accession>A0A9N8DIQ8</accession>
<feature type="chain" id="PRO_5040232619" evidence="3">
    <location>
        <begin position="22"/>
        <end position="881"/>
    </location>
</feature>
<evidence type="ECO:0000256" key="2">
    <source>
        <dbReference type="SAM" id="MobiDB-lite"/>
    </source>
</evidence>
<protein>
    <submittedName>
        <fullName evidence="4">Pentatricopeptide repeat-containing protein</fullName>
    </submittedName>
</protein>
<feature type="signal peptide" evidence="3">
    <location>
        <begin position="1"/>
        <end position="21"/>
    </location>
</feature>
<evidence type="ECO:0000256" key="1">
    <source>
        <dbReference type="ARBA" id="ARBA00022737"/>
    </source>
</evidence>
<keyword evidence="3" id="KW-0732">Signal</keyword>
<keyword evidence="5" id="KW-1185">Reference proteome</keyword>
<name>A0A9N8DIQ8_9STRA</name>
<gene>
    <name evidence="4" type="ORF">SEMRO_83_G044570.1</name>
</gene>
<feature type="region of interest" description="Disordered" evidence="2">
    <location>
        <begin position="313"/>
        <end position="333"/>
    </location>
</feature>
<feature type="region of interest" description="Disordered" evidence="2">
    <location>
        <begin position="862"/>
        <end position="881"/>
    </location>
</feature>
<dbReference type="Gene3D" id="1.25.40.10">
    <property type="entry name" value="Tetratricopeptide repeat domain"/>
    <property type="match status" value="4"/>
</dbReference>
<evidence type="ECO:0000313" key="4">
    <source>
        <dbReference type="EMBL" id="CAB9500434.1"/>
    </source>
</evidence>
<proteinExistence type="predicted"/>
<dbReference type="InterPro" id="IPR051222">
    <property type="entry name" value="PPR/CCM1_RNA-binding"/>
</dbReference>
<evidence type="ECO:0000313" key="5">
    <source>
        <dbReference type="Proteomes" id="UP001153069"/>
    </source>
</evidence>
<reference evidence="4" key="1">
    <citation type="submission" date="2020-06" db="EMBL/GenBank/DDBJ databases">
        <authorList>
            <consortium name="Plant Systems Biology data submission"/>
        </authorList>
    </citation>
    <scope>NUCLEOTIDE SEQUENCE</scope>
    <source>
        <strain evidence="4">D6</strain>
    </source>
</reference>
<dbReference type="Proteomes" id="UP001153069">
    <property type="component" value="Unassembled WGS sequence"/>
</dbReference>
<evidence type="ECO:0000256" key="3">
    <source>
        <dbReference type="SAM" id="SignalP"/>
    </source>
</evidence>
<feature type="region of interest" description="Disordered" evidence="2">
    <location>
        <begin position="104"/>
        <end position="128"/>
    </location>
</feature>
<keyword evidence="1" id="KW-0677">Repeat</keyword>
<comment type="caution">
    <text evidence="4">The sequence shown here is derived from an EMBL/GenBank/DDBJ whole genome shotgun (WGS) entry which is preliminary data.</text>
</comment>